<comment type="caution">
    <text evidence="1">The sequence shown here is derived from an EMBL/GenBank/DDBJ whole genome shotgun (WGS) entry which is preliminary data.</text>
</comment>
<organism evidence="1 2">
    <name type="scientific">Alkalilimnicola ehrlichii</name>
    <dbReference type="NCBI Taxonomy" id="351052"/>
    <lineage>
        <taxon>Bacteria</taxon>
        <taxon>Pseudomonadati</taxon>
        <taxon>Pseudomonadota</taxon>
        <taxon>Gammaproteobacteria</taxon>
        <taxon>Chromatiales</taxon>
        <taxon>Ectothiorhodospiraceae</taxon>
        <taxon>Alkalilimnicola</taxon>
    </lineage>
</organism>
<dbReference type="EMBL" id="NFZW01000025">
    <property type="protein sequence ID" value="RFA32847.1"/>
    <property type="molecule type" value="Genomic_DNA"/>
</dbReference>
<sequence>MARRYITVDHDTGPLAIGDYLLSAKEIGEETEDGEREILLVITDTRIKGPERSKARYLATGEAVEIDRELSVRFFVGGNGQTRGMIEAPAQWLLRRVKLRPANLGQAE</sequence>
<accession>A0A3E0WL82</accession>
<protein>
    <submittedName>
        <fullName evidence="1">Uncharacterized protein</fullName>
    </submittedName>
</protein>
<evidence type="ECO:0000313" key="2">
    <source>
        <dbReference type="Proteomes" id="UP000256763"/>
    </source>
</evidence>
<dbReference type="Proteomes" id="UP000256763">
    <property type="component" value="Unassembled WGS sequence"/>
</dbReference>
<reference evidence="2" key="1">
    <citation type="submission" date="2017-05" db="EMBL/GenBank/DDBJ databases">
        <authorList>
            <person name="Sharma S."/>
            <person name="Sidhu C."/>
            <person name="Pinnaka A.K."/>
        </authorList>
    </citation>
    <scope>NUCLEOTIDE SEQUENCE [LARGE SCALE GENOMIC DNA]</scope>
    <source>
        <strain evidence="2">AK93</strain>
    </source>
</reference>
<dbReference type="RefSeq" id="WP_116303689.1">
    <property type="nucleotide sequence ID" value="NZ_NFZV01000026.1"/>
</dbReference>
<evidence type="ECO:0000313" key="1">
    <source>
        <dbReference type="EMBL" id="RFA32847.1"/>
    </source>
</evidence>
<name>A0A3E0WL82_9GAMM</name>
<dbReference type="AlphaFoldDB" id="A0A3E0WL82"/>
<keyword evidence="2" id="KW-1185">Reference proteome</keyword>
<gene>
    <name evidence="1" type="ORF">CAL65_18810</name>
</gene>
<proteinExistence type="predicted"/>